<dbReference type="RefSeq" id="WP_258424103.1">
    <property type="nucleotide sequence ID" value="NZ_JANSUY010000013.1"/>
</dbReference>
<keyword evidence="1" id="KW-0449">Lipoprotein</keyword>
<name>A0A9X2T1W4_9BACT</name>
<dbReference type="AlphaFoldDB" id="A0A9X2T1W4"/>
<sequence>MKNRILSTAFLILITLFTSCKKEKEECQLDEDILKADIGLNIVRLERDFFSASKAEEFSYLFENHPYFAEKYLLADTYPSKEQLAAELLATHRDTLMRELFDEVMIHYPDIKGLETDLTNAFKYIKHYFPEFKVPKVYTFVSGFSSDLYIDEEMIVIGLDYFLPADHRFQAPDLPEYIAKRYEAKYIVPMIVTAISSVYNKTDLKQNSLVAEMIYYGKAYHFTKAILPCTPDEYIIGYSSEEVAACFDNEVLIWSYFVENDLLFETNPFEIRKYTGEAPSTVEISPDAPGRVGRWLGWNIVDDYQFNNDVQLRELMEESDTEKIFKLSGYKPRP</sequence>
<evidence type="ECO:0000313" key="2">
    <source>
        <dbReference type="Proteomes" id="UP001142175"/>
    </source>
</evidence>
<dbReference type="EMBL" id="JANSUY010000013">
    <property type="protein sequence ID" value="MCR9016251.1"/>
    <property type="molecule type" value="Genomic_DNA"/>
</dbReference>
<accession>A0A9X2T1W4</accession>
<protein>
    <submittedName>
        <fullName evidence="1">Gliding motility lipoprotein GldB</fullName>
    </submittedName>
</protein>
<dbReference type="NCBIfam" id="TIGR03514">
    <property type="entry name" value="GldB_lipo"/>
    <property type="match status" value="1"/>
</dbReference>
<proteinExistence type="predicted"/>
<organism evidence="1 2">
    <name type="scientific">Aquiflexum gelatinilyticum</name>
    <dbReference type="NCBI Taxonomy" id="2961943"/>
    <lineage>
        <taxon>Bacteria</taxon>
        <taxon>Pseudomonadati</taxon>
        <taxon>Bacteroidota</taxon>
        <taxon>Cytophagia</taxon>
        <taxon>Cytophagales</taxon>
        <taxon>Cyclobacteriaceae</taxon>
        <taxon>Aquiflexum</taxon>
    </lineage>
</organism>
<dbReference type="Pfam" id="PF25594">
    <property type="entry name" value="GldB_lipo"/>
    <property type="match status" value="1"/>
</dbReference>
<comment type="caution">
    <text evidence="1">The sequence shown here is derived from an EMBL/GenBank/DDBJ whole genome shotgun (WGS) entry which is preliminary data.</text>
</comment>
<reference evidence="1" key="1">
    <citation type="submission" date="2022-08" db="EMBL/GenBank/DDBJ databases">
        <authorList>
            <person name="Zhang D."/>
        </authorList>
    </citation>
    <scope>NUCLEOTIDE SEQUENCE</scope>
    <source>
        <strain evidence="1">XJ19-11</strain>
    </source>
</reference>
<dbReference type="Proteomes" id="UP001142175">
    <property type="component" value="Unassembled WGS sequence"/>
</dbReference>
<dbReference type="PROSITE" id="PS51257">
    <property type="entry name" value="PROKAR_LIPOPROTEIN"/>
    <property type="match status" value="1"/>
</dbReference>
<gene>
    <name evidence="1" type="primary">gldB</name>
    <name evidence="1" type="ORF">NU887_14495</name>
</gene>
<keyword evidence="2" id="KW-1185">Reference proteome</keyword>
<dbReference type="InterPro" id="IPR019853">
    <property type="entry name" value="GldB-like"/>
</dbReference>
<evidence type="ECO:0000313" key="1">
    <source>
        <dbReference type="EMBL" id="MCR9016251.1"/>
    </source>
</evidence>